<dbReference type="InterPro" id="IPR002347">
    <property type="entry name" value="SDR_fam"/>
</dbReference>
<evidence type="ECO:0000256" key="3">
    <source>
        <dbReference type="RuleBase" id="RU000363"/>
    </source>
</evidence>
<evidence type="ECO:0000313" key="5">
    <source>
        <dbReference type="EMBL" id="MCW1925170.1"/>
    </source>
</evidence>
<dbReference type="EMBL" id="JAPDDT010000012">
    <property type="protein sequence ID" value="MCW1925170.1"/>
    <property type="molecule type" value="Genomic_DNA"/>
</dbReference>
<accession>A0ABT3GNS2</accession>
<comment type="caution">
    <text evidence="5">The sequence shown here is derived from an EMBL/GenBank/DDBJ whole genome shotgun (WGS) entry which is preliminary data.</text>
</comment>
<reference evidence="5 6" key="1">
    <citation type="submission" date="2022-10" db="EMBL/GenBank/DDBJ databases">
        <title>Luteolibacter arcticus strain CCTCC AB 2014275, whole genome shotgun sequencing project.</title>
        <authorList>
            <person name="Zhao G."/>
            <person name="Shen L."/>
        </authorList>
    </citation>
    <scope>NUCLEOTIDE SEQUENCE [LARGE SCALE GENOMIC DNA]</scope>
    <source>
        <strain evidence="5 6">CCTCC AB 2014275</strain>
    </source>
</reference>
<keyword evidence="2" id="KW-0560">Oxidoreductase</keyword>
<dbReference type="RefSeq" id="WP_264489276.1">
    <property type="nucleotide sequence ID" value="NZ_JAPDDT010000012.1"/>
</dbReference>
<proteinExistence type="inferred from homology"/>
<dbReference type="PANTHER" id="PTHR43669:SF3">
    <property type="entry name" value="ALCOHOL DEHYDROGENASE, PUTATIVE (AFU_ORTHOLOGUE AFUA_3G03445)-RELATED"/>
    <property type="match status" value="1"/>
</dbReference>
<dbReference type="SMART" id="SM00822">
    <property type="entry name" value="PKS_KR"/>
    <property type="match status" value="1"/>
</dbReference>
<gene>
    <name evidence="5" type="ORF">OKA05_21600</name>
</gene>
<dbReference type="PANTHER" id="PTHR43669">
    <property type="entry name" value="5-KETO-D-GLUCONATE 5-REDUCTASE"/>
    <property type="match status" value="1"/>
</dbReference>
<evidence type="ECO:0000256" key="2">
    <source>
        <dbReference type="ARBA" id="ARBA00023002"/>
    </source>
</evidence>
<dbReference type="Gene3D" id="3.40.50.720">
    <property type="entry name" value="NAD(P)-binding Rossmann-like Domain"/>
    <property type="match status" value="1"/>
</dbReference>
<dbReference type="Proteomes" id="UP001320876">
    <property type="component" value="Unassembled WGS sequence"/>
</dbReference>
<dbReference type="PRINTS" id="PR00081">
    <property type="entry name" value="GDHRDH"/>
</dbReference>
<keyword evidence="6" id="KW-1185">Reference proteome</keyword>
<feature type="domain" description="Ketoreductase" evidence="4">
    <location>
        <begin position="7"/>
        <end position="185"/>
    </location>
</feature>
<protein>
    <submittedName>
        <fullName evidence="5">SDR family oxidoreductase</fullName>
    </submittedName>
</protein>
<evidence type="ECO:0000259" key="4">
    <source>
        <dbReference type="SMART" id="SM00822"/>
    </source>
</evidence>
<comment type="similarity">
    <text evidence="1 3">Belongs to the short-chain dehydrogenases/reductases (SDR) family.</text>
</comment>
<evidence type="ECO:0000256" key="1">
    <source>
        <dbReference type="ARBA" id="ARBA00006484"/>
    </source>
</evidence>
<dbReference type="InterPro" id="IPR020904">
    <property type="entry name" value="Sc_DH/Rdtase_CS"/>
</dbReference>
<dbReference type="InterPro" id="IPR057326">
    <property type="entry name" value="KR_dom"/>
</dbReference>
<dbReference type="Pfam" id="PF00106">
    <property type="entry name" value="adh_short"/>
    <property type="match status" value="1"/>
</dbReference>
<evidence type="ECO:0000313" key="6">
    <source>
        <dbReference type="Proteomes" id="UP001320876"/>
    </source>
</evidence>
<dbReference type="PROSITE" id="PS51257">
    <property type="entry name" value="PROKAR_LIPOPROTEIN"/>
    <property type="match status" value="1"/>
</dbReference>
<dbReference type="CDD" id="cd05233">
    <property type="entry name" value="SDR_c"/>
    <property type="match status" value="1"/>
</dbReference>
<dbReference type="SUPFAM" id="SSF51735">
    <property type="entry name" value="NAD(P)-binding Rossmann-fold domains"/>
    <property type="match status" value="1"/>
</dbReference>
<dbReference type="PRINTS" id="PR00080">
    <property type="entry name" value="SDRFAMILY"/>
</dbReference>
<name>A0ABT3GNS2_9BACT</name>
<dbReference type="PROSITE" id="PS00061">
    <property type="entry name" value="ADH_SHORT"/>
    <property type="match status" value="1"/>
</dbReference>
<sequence>MEALEGKGVLIAGGTTGVGRATALMFAAQGCRVFVCGRDPQRLAEAIETGRQQGAEIGGVAADIGKVEGVEALFKGAEEWLGEIDIAILNAGLGAHGELTTMSHEECREVVNVNLLSYIACSLESIKRMRERGGQIIMTGSMSAAVFDKNAAVYTATKAGVRGFARSLRKEANPLGIRVCLIEPGSIATDMVDETEEEQRAMQATFRMLHADDVARAILFVASQPKRSDVIELQVRPHLQVV</sequence>
<organism evidence="5 6">
    <name type="scientific">Luteolibacter arcticus</name>
    <dbReference type="NCBI Taxonomy" id="1581411"/>
    <lineage>
        <taxon>Bacteria</taxon>
        <taxon>Pseudomonadati</taxon>
        <taxon>Verrucomicrobiota</taxon>
        <taxon>Verrucomicrobiia</taxon>
        <taxon>Verrucomicrobiales</taxon>
        <taxon>Verrucomicrobiaceae</taxon>
        <taxon>Luteolibacter</taxon>
    </lineage>
</organism>
<dbReference type="InterPro" id="IPR036291">
    <property type="entry name" value="NAD(P)-bd_dom_sf"/>
</dbReference>